<evidence type="ECO:0000256" key="1">
    <source>
        <dbReference type="SAM" id="MobiDB-lite"/>
    </source>
</evidence>
<reference evidence="2 4" key="1">
    <citation type="journal article" date="2008" name="Science">
        <title>The Physcomitrella genome reveals evolutionary insights into the conquest of land by plants.</title>
        <authorList>
            <person name="Rensing S."/>
            <person name="Lang D."/>
            <person name="Zimmer A."/>
            <person name="Terry A."/>
            <person name="Salamov A."/>
            <person name="Shapiro H."/>
            <person name="Nishiyama T."/>
            <person name="Perroud P.-F."/>
            <person name="Lindquist E."/>
            <person name="Kamisugi Y."/>
            <person name="Tanahashi T."/>
            <person name="Sakakibara K."/>
            <person name="Fujita T."/>
            <person name="Oishi K."/>
            <person name="Shin-I T."/>
            <person name="Kuroki Y."/>
            <person name="Toyoda A."/>
            <person name="Suzuki Y."/>
            <person name="Hashimoto A."/>
            <person name="Yamaguchi K."/>
            <person name="Sugano A."/>
            <person name="Kohara Y."/>
            <person name="Fujiyama A."/>
            <person name="Anterola A."/>
            <person name="Aoki S."/>
            <person name="Ashton N."/>
            <person name="Barbazuk W.B."/>
            <person name="Barker E."/>
            <person name="Bennetzen J."/>
            <person name="Bezanilla M."/>
            <person name="Blankenship R."/>
            <person name="Cho S.H."/>
            <person name="Dutcher S."/>
            <person name="Estelle M."/>
            <person name="Fawcett J.A."/>
            <person name="Gundlach H."/>
            <person name="Hanada K."/>
            <person name="Heyl A."/>
            <person name="Hicks K.A."/>
            <person name="Hugh J."/>
            <person name="Lohr M."/>
            <person name="Mayer K."/>
            <person name="Melkozernov A."/>
            <person name="Murata T."/>
            <person name="Nelson D."/>
            <person name="Pils B."/>
            <person name="Prigge M."/>
            <person name="Reiss B."/>
            <person name="Renner T."/>
            <person name="Rombauts S."/>
            <person name="Rushton P."/>
            <person name="Sanderfoot A."/>
            <person name="Schween G."/>
            <person name="Shiu S.-H."/>
            <person name="Stueber K."/>
            <person name="Theodoulou F.L."/>
            <person name="Tu H."/>
            <person name="Van de Peer Y."/>
            <person name="Verrier P.J."/>
            <person name="Waters E."/>
            <person name="Wood A."/>
            <person name="Yang L."/>
            <person name="Cove D."/>
            <person name="Cuming A."/>
            <person name="Hasebe M."/>
            <person name="Lucas S."/>
            <person name="Mishler D.B."/>
            <person name="Reski R."/>
            <person name="Grigoriev I."/>
            <person name="Quatrano R.S."/>
            <person name="Boore J.L."/>
        </authorList>
    </citation>
    <scope>NUCLEOTIDE SEQUENCE [LARGE SCALE GENOMIC DNA]</scope>
    <source>
        <strain evidence="3 4">cv. Gransden 2004</strain>
    </source>
</reference>
<protein>
    <submittedName>
        <fullName evidence="2 3">Uncharacterized protein</fullName>
    </submittedName>
</protein>
<evidence type="ECO:0000313" key="3">
    <source>
        <dbReference type="EnsemblPlants" id="Pp3c20_2560V3.1"/>
    </source>
</evidence>
<reference evidence="3" key="3">
    <citation type="submission" date="2020-12" db="UniProtKB">
        <authorList>
            <consortium name="EnsemblPlants"/>
        </authorList>
    </citation>
    <scope>IDENTIFICATION</scope>
</reference>
<dbReference type="Gramene" id="Pp3c20_2560V3.1">
    <property type="protein sequence ID" value="Pp3c20_2560V3.1"/>
    <property type="gene ID" value="Pp3c20_2560"/>
</dbReference>
<accession>A0A2K1ITS0</accession>
<proteinExistence type="predicted"/>
<gene>
    <name evidence="2" type="ORF">PHYPA_024614</name>
</gene>
<dbReference type="PaxDb" id="3218-PP1S152_134V6.1"/>
<name>A0A2K1ITS0_PHYPA</name>
<feature type="region of interest" description="Disordered" evidence="1">
    <location>
        <begin position="72"/>
        <end position="98"/>
    </location>
</feature>
<keyword evidence="4" id="KW-1185">Reference proteome</keyword>
<dbReference type="InParanoid" id="A0A2K1ITS0"/>
<evidence type="ECO:0000313" key="4">
    <source>
        <dbReference type="Proteomes" id="UP000006727"/>
    </source>
</evidence>
<feature type="compositionally biased region" description="Basic and acidic residues" evidence="1">
    <location>
        <begin position="85"/>
        <end position="94"/>
    </location>
</feature>
<dbReference type="Proteomes" id="UP000006727">
    <property type="component" value="Chromosome 20"/>
</dbReference>
<reference evidence="2 4" key="2">
    <citation type="journal article" date="2018" name="Plant J.">
        <title>The Physcomitrella patens chromosome-scale assembly reveals moss genome structure and evolution.</title>
        <authorList>
            <person name="Lang D."/>
            <person name="Ullrich K.K."/>
            <person name="Murat F."/>
            <person name="Fuchs J."/>
            <person name="Jenkins J."/>
            <person name="Haas F.B."/>
            <person name="Piednoel M."/>
            <person name="Gundlach H."/>
            <person name="Van Bel M."/>
            <person name="Meyberg R."/>
            <person name="Vives C."/>
            <person name="Morata J."/>
            <person name="Symeonidi A."/>
            <person name="Hiss M."/>
            <person name="Muchero W."/>
            <person name="Kamisugi Y."/>
            <person name="Saleh O."/>
            <person name="Blanc G."/>
            <person name="Decker E.L."/>
            <person name="van Gessel N."/>
            <person name="Grimwood J."/>
            <person name="Hayes R.D."/>
            <person name="Graham S.W."/>
            <person name="Gunter L.E."/>
            <person name="McDaniel S.F."/>
            <person name="Hoernstein S.N.W."/>
            <person name="Larsson A."/>
            <person name="Li F.W."/>
            <person name="Perroud P.F."/>
            <person name="Phillips J."/>
            <person name="Ranjan P."/>
            <person name="Rokshar D.S."/>
            <person name="Rothfels C.J."/>
            <person name="Schneider L."/>
            <person name="Shu S."/>
            <person name="Stevenson D.W."/>
            <person name="Thummler F."/>
            <person name="Tillich M."/>
            <person name="Villarreal Aguilar J.C."/>
            <person name="Widiez T."/>
            <person name="Wong G.K."/>
            <person name="Wymore A."/>
            <person name="Zhang Y."/>
            <person name="Zimmer A.D."/>
            <person name="Quatrano R.S."/>
            <person name="Mayer K.F.X."/>
            <person name="Goodstein D."/>
            <person name="Casacuberta J.M."/>
            <person name="Vandepoele K."/>
            <person name="Reski R."/>
            <person name="Cuming A.C."/>
            <person name="Tuskan G.A."/>
            <person name="Maumus F."/>
            <person name="Salse J."/>
            <person name="Schmutz J."/>
            <person name="Rensing S.A."/>
        </authorList>
    </citation>
    <scope>NUCLEOTIDE SEQUENCE [LARGE SCALE GENOMIC DNA]</scope>
    <source>
        <strain evidence="3 4">cv. Gransden 2004</strain>
    </source>
</reference>
<dbReference type="EnsemblPlants" id="Pp3c20_2560V3.1">
    <property type="protein sequence ID" value="Pp3c20_2560V3.1"/>
    <property type="gene ID" value="Pp3c20_2560"/>
</dbReference>
<organism evidence="2">
    <name type="scientific">Physcomitrium patens</name>
    <name type="common">Spreading-leaved earth moss</name>
    <name type="synonym">Physcomitrella patens</name>
    <dbReference type="NCBI Taxonomy" id="3218"/>
    <lineage>
        <taxon>Eukaryota</taxon>
        <taxon>Viridiplantae</taxon>
        <taxon>Streptophyta</taxon>
        <taxon>Embryophyta</taxon>
        <taxon>Bryophyta</taxon>
        <taxon>Bryophytina</taxon>
        <taxon>Bryopsida</taxon>
        <taxon>Funariidae</taxon>
        <taxon>Funariales</taxon>
        <taxon>Funariaceae</taxon>
        <taxon>Physcomitrium</taxon>
    </lineage>
</organism>
<sequence length="160" mass="17998">MYFRSALYLRLCPLEHSYGRGESVEEVAAIIGNKKPTPTPLNETKWQRLAAKALTVTTKELEVPILTDTKKCVDSPNAGNGSHRSALEHAQHENNKRRRASGLEVQRYCLRLRELLLLYFSKLRIRVPDCQHSKGRAGSVQVDVPKSPPVQLGCLSYSNE</sequence>
<dbReference type="EMBL" id="ABEU02000020">
    <property type="protein sequence ID" value="PNR32672.1"/>
    <property type="molecule type" value="Genomic_DNA"/>
</dbReference>
<evidence type="ECO:0000313" key="2">
    <source>
        <dbReference type="EMBL" id="PNR32672.1"/>
    </source>
</evidence>
<dbReference type="AlphaFoldDB" id="A0A2K1ITS0"/>